<reference evidence="2" key="1">
    <citation type="submission" date="2020-08" db="EMBL/GenBank/DDBJ databases">
        <title>Multicomponent nature underlies the extraordinary mechanical properties of spider dragline silk.</title>
        <authorList>
            <person name="Kono N."/>
            <person name="Nakamura H."/>
            <person name="Mori M."/>
            <person name="Yoshida Y."/>
            <person name="Ohtoshi R."/>
            <person name="Malay A.D."/>
            <person name="Moran D.A.P."/>
            <person name="Tomita M."/>
            <person name="Numata K."/>
            <person name="Arakawa K."/>
        </authorList>
    </citation>
    <scope>NUCLEOTIDE SEQUENCE</scope>
</reference>
<evidence type="ECO:0000313" key="3">
    <source>
        <dbReference type="Proteomes" id="UP000886998"/>
    </source>
</evidence>
<name>A0A8X6IM94_9ARAC</name>
<dbReference type="EMBL" id="BMAV01026600">
    <property type="protein sequence ID" value="GFS51860.1"/>
    <property type="molecule type" value="Genomic_DNA"/>
</dbReference>
<evidence type="ECO:0000256" key="1">
    <source>
        <dbReference type="SAM" id="MobiDB-lite"/>
    </source>
</evidence>
<proteinExistence type="predicted"/>
<accession>A0A8X6IM94</accession>
<dbReference type="AlphaFoldDB" id="A0A8X6IM94"/>
<gene>
    <name evidence="2" type="ORF">TNIN_195561</name>
</gene>
<evidence type="ECO:0000313" key="2">
    <source>
        <dbReference type="EMBL" id="GFS51860.1"/>
    </source>
</evidence>
<sequence>MKCLRLAELEIECGLGHVVSKSVVSPGHLDREKYFLEDQTSELLEPDLEQNGLPRPDIGNEIQTSRQRKKKKKGRIEHTPRK</sequence>
<feature type="compositionally biased region" description="Basic residues" evidence="1">
    <location>
        <begin position="66"/>
        <end position="75"/>
    </location>
</feature>
<protein>
    <submittedName>
        <fullName evidence="2">Uncharacterized protein</fullName>
    </submittedName>
</protein>
<dbReference type="Proteomes" id="UP000886998">
    <property type="component" value="Unassembled WGS sequence"/>
</dbReference>
<organism evidence="2 3">
    <name type="scientific">Trichonephila inaurata madagascariensis</name>
    <dbReference type="NCBI Taxonomy" id="2747483"/>
    <lineage>
        <taxon>Eukaryota</taxon>
        <taxon>Metazoa</taxon>
        <taxon>Ecdysozoa</taxon>
        <taxon>Arthropoda</taxon>
        <taxon>Chelicerata</taxon>
        <taxon>Arachnida</taxon>
        <taxon>Araneae</taxon>
        <taxon>Araneomorphae</taxon>
        <taxon>Entelegynae</taxon>
        <taxon>Araneoidea</taxon>
        <taxon>Nephilidae</taxon>
        <taxon>Trichonephila</taxon>
        <taxon>Trichonephila inaurata</taxon>
    </lineage>
</organism>
<comment type="caution">
    <text evidence="2">The sequence shown here is derived from an EMBL/GenBank/DDBJ whole genome shotgun (WGS) entry which is preliminary data.</text>
</comment>
<feature type="region of interest" description="Disordered" evidence="1">
    <location>
        <begin position="45"/>
        <end position="82"/>
    </location>
</feature>
<keyword evidence="3" id="KW-1185">Reference proteome</keyword>